<comment type="caution">
    <text evidence="2">The sequence shown here is derived from an EMBL/GenBank/DDBJ whole genome shotgun (WGS) entry which is preliminary data.</text>
</comment>
<feature type="transmembrane region" description="Helical" evidence="1">
    <location>
        <begin position="12"/>
        <end position="30"/>
    </location>
</feature>
<dbReference type="EMBL" id="JAHLQO010000006">
    <property type="protein sequence ID" value="MBU5670050.1"/>
    <property type="molecule type" value="Genomic_DNA"/>
</dbReference>
<reference evidence="2 3" key="1">
    <citation type="submission" date="2021-06" db="EMBL/GenBank/DDBJ databases">
        <authorList>
            <person name="Sun Q."/>
            <person name="Li D."/>
        </authorList>
    </citation>
    <scope>NUCLEOTIDE SEQUENCE [LARGE SCALE GENOMIC DNA]</scope>
    <source>
        <strain evidence="2 3">MSJ-1</strain>
    </source>
</reference>
<protein>
    <recommendedName>
        <fullName evidence="4">Lipoprotein</fullName>
    </recommendedName>
</protein>
<evidence type="ECO:0000256" key="1">
    <source>
        <dbReference type="SAM" id="Phobius"/>
    </source>
</evidence>
<evidence type="ECO:0000313" key="3">
    <source>
        <dbReference type="Proteomes" id="UP000783742"/>
    </source>
</evidence>
<dbReference type="RefSeq" id="WP_216549871.1">
    <property type="nucleotide sequence ID" value="NZ_JAHLQO010000006.1"/>
</dbReference>
<keyword evidence="3" id="KW-1185">Reference proteome</keyword>
<name>A0ABS6FLJ6_9FIRM</name>
<dbReference type="Proteomes" id="UP000783742">
    <property type="component" value="Unassembled WGS sequence"/>
</dbReference>
<accession>A0ABS6FLJ6</accession>
<organism evidence="2 3">
    <name type="scientific">Peptoniphilus ovalis</name>
    <dbReference type="NCBI Taxonomy" id="2841503"/>
    <lineage>
        <taxon>Bacteria</taxon>
        <taxon>Bacillati</taxon>
        <taxon>Bacillota</taxon>
        <taxon>Tissierellia</taxon>
        <taxon>Tissierellales</taxon>
        <taxon>Peptoniphilaceae</taxon>
        <taxon>Peptoniphilus</taxon>
    </lineage>
</organism>
<keyword evidence="1" id="KW-0812">Transmembrane</keyword>
<evidence type="ECO:0000313" key="2">
    <source>
        <dbReference type="EMBL" id="MBU5670050.1"/>
    </source>
</evidence>
<proteinExistence type="predicted"/>
<sequence length="159" mass="19447">MNFKRYFKDVGFILILSVIIFSITHILLNLTSEKEIFTKNFKRFGIDIEEIEPNKIIEIENKEDKYHIYKYILDEYKSKDIKNQMENNMNLISYSFKEFENKVEFKNFSELLISKDKYEWNLIFNNSPRFYILFLSNENSYYYNLAILIEDKNIIYFVN</sequence>
<gene>
    <name evidence="2" type="ORF">KQI68_09425</name>
</gene>
<evidence type="ECO:0008006" key="4">
    <source>
        <dbReference type="Google" id="ProtNLM"/>
    </source>
</evidence>
<keyword evidence="1" id="KW-1133">Transmembrane helix</keyword>
<keyword evidence="1" id="KW-0472">Membrane</keyword>